<evidence type="ECO:0000256" key="2">
    <source>
        <dbReference type="SAM" id="SignalP"/>
    </source>
</evidence>
<organism evidence="3 4">
    <name type="scientific">Choiromyces venosus 120613-1</name>
    <dbReference type="NCBI Taxonomy" id="1336337"/>
    <lineage>
        <taxon>Eukaryota</taxon>
        <taxon>Fungi</taxon>
        <taxon>Dikarya</taxon>
        <taxon>Ascomycota</taxon>
        <taxon>Pezizomycotina</taxon>
        <taxon>Pezizomycetes</taxon>
        <taxon>Pezizales</taxon>
        <taxon>Tuberaceae</taxon>
        <taxon>Choiromyces</taxon>
    </lineage>
</organism>
<reference evidence="3 4" key="1">
    <citation type="journal article" date="2018" name="Nat. Ecol. Evol.">
        <title>Pezizomycetes genomes reveal the molecular basis of ectomycorrhizal truffle lifestyle.</title>
        <authorList>
            <person name="Murat C."/>
            <person name="Payen T."/>
            <person name="Noel B."/>
            <person name="Kuo A."/>
            <person name="Morin E."/>
            <person name="Chen J."/>
            <person name="Kohler A."/>
            <person name="Krizsan K."/>
            <person name="Balestrini R."/>
            <person name="Da Silva C."/>
            <person name="Montanini B."/>
            <person name="Hainaut M."/>
            <person name="Levati E."/>
            <person name="Barry K.W."/>
            <person name="Belfiori B."/>
            <person name="Cichocki N."/>
            <person name="Clum A."/>
            <person name="Dockter R.B."/>
            <person name="Fauchery L."/>
            <person name="Guy J."/>
            <person name="Iotti M."/>
            <person name="Le Tacon F."/>
            <person name="Lindquist E.A."/>
            <person name="Lipzen A."/>
            <person name="Malagnac F."/>
            <person name="Mello A."/>
            <person name="Molinier V."/>
            <person name="Miyauchi S."/>
            <person name="Poulain J."/>
            <person name="Riccioni C."/>
            <person name="Rubini A."/>
            <person name="Sitrit Y."/>
            <person name="Splivallo R."/>
            <person name="Traeger S."/>
            <person name="Wang M."/>
            <person name="Zifcakova L."/>
            <person name="Wipf D."/>
            <person name="Zambonelli A."/>
            <person name="Paolocci F."/>
            <person name="Nowrousian M."/>
            <person name="Ottonello S."/>
            <person name="Baldrian P."/>
            <person name="Spatafora J.W."/>
            <person name="Henrissat B."/>
            <person name="Nagy L.G."/>
            <person name="Aury J.M."/>
            <person name="Wincker P."/>
            <person name="Grigoriev I.V."/>
            <person name="Bonfante P."/>
            <person name="Martin F.M."/>
        </authorList>
    </citation>
    <scope>NUCLEOTIDE SEQUENCE [LARGE SCALE GENOMIC DNA]</scope>
    <source>
        <strain evidence="3 4">120613-1</strain>
    </source>
</reference>
<evidence type="ECO:0008006" key="5">
    <source>
        <dbReference type="Google" id="ProtNLM"/>
    </source>
</evidence>
<keyword evidence="4" id="KW-1185">Reference proteome</keyword>
<keyword evidence="2" id="KW-0732">Signal</keyword>
<gene>
    <name evidence="3" type="ORF">L873DRAFT_762831</name>
</gene>
<accession>A0A3N4JQT7</accession>
<sequence length="98" mass="11174">MWLVPIPGKLLCSHTSLFYQIMSLALCGMVQNGCPTVVAGSGEVNHREHTRRQMSSNQSQLTPNHREREKLQKRGMIAKQYHIIPILPFAKSNPKIFF</sequence>
<dbReference type="EMBL" id="ML120378">
    <property type="protein sequence ID" value="RPB00696.1"/>
    <property type="molecule type" value="Genomic_DNA"/>
</dbReference>
<protein>
    <recommendedName>
        <fullName evidence="5">Secreted protein</fullName>
    </recommendedName>
</protein>
<dbReference type="Proteomes" id="UP000276215">
    <property type="component" value="Unassembled WGS sequence"/>
</dbReference>
<feature type="signal peptide" evidence="2">
    <location>
        <begin position="1"/>
        <end position="27"/>
    </location>
</feature>
<name>A0A3N4JQT7_9PEZI</name>
<feature type="chain" id="PRO_5018066474" description="Secreted protein" evidence="2">
    <location>
        <begin position="28"/>
        <end position="98"/>
    </location>
</feature>
<evidence type="ECO:0000313" key="3">
    <source>
        <dbReference type="EMBL" id="RPB00696.1"/>
    </source>
</evidence>
<dbReference type="AlphaFoldDB" id="A0A3N4JQT7"/>
<proteinExistence type="predicted"/>
<evidence type="ECO:0000313" key="4">
    <source>
        <dbReference type="Proteomes" id="UP000276215"/>
    </source>
</evidence>
<feature type="compositionally biased region" description="Polar residues" evidence="1">
    <location>
        <begin position="53"/>
        <end position="63"/>
    </location>
</feature>
<evidence type="ECO:0000256" key="1">
    <source>
        <dbReference type="SAM" id="MobiDB-lite"/>
    </source>
</evidence>
<feature type="region of interest" description="Disordered" evidence="1">
    <location>
        <begin position="46"/>
        <end position="69"/>
    </location>
</feature>